<keyword evidence="2" id="KW-0675">Receptor</keyword>
<organism evidence="2 3">
    <name type="scientific">Maribacter litopenaei</name>
    <dbReference type="NCBI Taxonomy" id="2976127"/>
    <lineage>
        <taxon>Bacteria</taxon>
        <taxon>Pseudomonadati</taxon>
        <taxon>Bacteroidota</taxon>
        <taxon>Flavobacteriia</taxon>
        <taxon>Flavobacteriales</taxon>
        <taxon>Flavobacteriaceae</taxon>
        <taxon>Maribacter</taxon>
    </lineage>
</organism>
<evidence type="ECO:0000313" key="2">
    <source>
        <dbReference type="EMBL" id="UWX56575.1"/>
    </source>
</evidence>
<dbReference type="InterPro" id="IPR012910">
    <property type="entry name" value="Plug_dom"/>
</dbReference>
<proteinExistence type="predicted"/>
<accession>A0ABY5YBX7</accession>
<protein>
    <submittedName>
        <fullName evidence="2">TonB-dependent receptor plug domain-containing protein</fullName>
    </submittedName>
</protein>
<dbReference type="Pfam" id="PF07715">
    <property type="entry name" value="Plug"/>
    <property type="match status" value="1"/>
</dbReference>
<dbReference type="SUPFAM" id="SSF56935">
    <property type="entry name" value="Porins"/>
    <property type="match status" value="1"/>
</dbReference>
<keyword evidence="3" id="KW-1185">Reference proteome</keyword>
<dbReference type="Gene3D" id="1.25.40.10">
    <property type="entry name" value="Tetratricopeptide repeat domain"/>
    <property type="match status" value="1"/>
</dbReference>
<dbReference type="InterPro" id="IPR011990">
    <property type="entry name" value="TPR-like_helical_dom_sf"/>
</dbReference>
<dbReference type="Proteomes" id="UP001059209">
    <property type="component" value="Chromosome"/>
</dbReference>
<evidence type="ECO:0000313" key="3">
    <source>
        <dbReference type="Proteomes" id="UP001059209"/>
    </source>
</evidence>
<reference evidence="2" key="1">
    <citation type="submission" date="2022-09" db="EMBL/GenBank/DDBJ databases">
        <title>Maribacter litopenaei sp. nov., isolated from the intestinal tract of the Pacific White Shrimp, Litopenaeus vannamei.</title>
        <authorList>
            <person name="Kim S.Y."/>
            <person name="Hwang C.Y."/>
        </authorList>
    </citation>
    <scope>NUCLEOTIDE SEQUENCE</scope>
    <source>
        <strain evidence="2">HL-LV01</strain>
    </source>
</reference>
<sequence length="354" mass="39622">MFDKSTAGVSMKILDESEIKSSGATTLGNLLRGKVSGLSMLSFDNAIDGSTQIFLRQNGTNNPIPAVFEIDGIIASGYPEFLDVTQIKRIAILSGLSAVAKYGSVGAGGVIIINTNLGNFSLSNNKTRGEESLVKGTANISAITEEEVRRNWPDFLQELYRSKQLDEARAIYDSYESQYGTNPNFNIDAVNYFLEYWKQESFTKDLLSIALNRFNNGFNYIKALAFLMDKYDNQNQSVQLYKQLLLFKSNSAESYRDLANAYVQNGQRERGKNLYARYFNLVQEGYFSEQPEALQQVINTEVAVLLEIKENQTDGPLSGLLDKDENKTRILLEWNDDTAQLDFQFVGPNNGVSN</sequence>
<dbReference type="EMBL" id="CP104205">
    <property type="protein sequence ID" value="UWX56575.1"/>
    <property type="molecule type" value="Genomic_DNA"/>
</dbReference>
<gene>
    <name evidence="2" type="ORF">NYZ99_07585</name>
</gene>
<dbReference type="InterPro" id="IPR037066">
    <property type="entry name" value="Plug_dom_sf"/>
</dbReference>
<dbReference type="Gene3D" id="2.170.130.10">
    <property type="entry name" value="TonB-dependent receptor, plug domain"/>
    <property type="match status" value="1"/>
</dbReference>
<evidence type="ECO:0000259" key="1">
    <source>
        <dbReference type="Pfam" id="PF07715"/>
    </source>
</evidence>
<name>A0ABY5YBX7_9FLAO</name>
<feature type="domain" description="TonB-dependent receptor plug" evidence="1">
    <location>
        <begin position="4"/>
        <end position="110"/>
    </location>
</feature>